<comment type="caution">
    <text evidence="1">The sequence shown here is derived from an EMBL/GenBank/DDBJ whole genome shotgun (WGS) entry which is preliminary data.</text>
</comment>
<dbReference type="Proteomes" id="UP001210809">
    <property type="component" value="Unassembled WGS sequence"/>
</dbReference>
<organism evidence="1 2">
    <name type="scientific">[Eubacterium] siraeum</name>
    <dbReference type="NCBI Taxonomy" id="39492"/>
    <lineage>
        <taxon>Bacteria</taxon>
        <taxon>Bacillati</taxon>
        <taxon>Bacillota</taxon>
        <taxon>Clostridia</taxon>
        <taxon>Eubacteriales</taxon>
        <taxon>Oscillospiraceae</taxon>
        <taxon>Oscillospiraceae incertae sedis</taxon>
    </lineage>
</organism>
<protein>
    <submittedName>
        <fullName evidence="1">Uncharacterized protein</fullName>
    </submittedName>
</protein>
<proteinExistence type="predicted"/>
<evidence type="ECO:0000313" key="1">
    <source>
        <dbReference type="EMBL" id="MDB8003101.1"/>
    </source>
</evidence>
<accession>A0AAW6CUL6</accession>
<gene>
    <name evidence="1" type="ORF">PNE09_03350</name>
</gene>
<sequence length="184" mass="21369">MTTRNSSVRGKKDVAVMAKTYEEIAEAFGEYVSELLQIFLLKLDSKGIFDYSKVRMFNIQRSNELLKNLDMVEDKIPVLELSFKSCPYNPDIYAKLLEFGIYDVDSFATAKEFGLETFLNPLVIDLCKKRLENIEKNPELLKILALLRDETEIETIKFLYSKDINDILNEYSLMKIIKTNNKNK</sequence>
<dbReference type="EMBL" id="JAQLXW010000003">
    <property type="protein sequence ID" value="MDB8003101.1"/>
    <property type="molecule type" value="Genomic_DNA"/>
</dbReference>
<evidence type="ECO:0000313" key="2">
    <source>
        <dbReference type="Proteomes" id="UP001210809"/>
    </source>
</evidence>
<dbReference type="AlphaFoldDB" id="A0AAW6CUL6"/>
<name>A0AAW6CUL6_9FIRM</name>
<reference evidence="1" key="1">
    <citation type="submission" date="2023-01" db="EMBL/GenBank/DDBJ databases">
        <title>Human gut microbiome strain richness.</title>
        <authorList>
            <person name="Chen-Liaw A."/>
        </authorList>
    </citation>
    <scope>NUCLEOTIDE SEQUENCE</scope>
    <source>
        <strain evidence="1">1001283st1_G1_1001283B150217_161031</strain>
    </source>
</reference>